<dbReference type="InterPro" id="IPR011010">
    <property type="entry name" value="DNA_brk_join_enz"/>
</dbReference>
<name>A0ABV8C6K5_9PSEU</name>
<dbReference type="Pfam" id="PF00589">
    <property type="entry name" value="Phage_integrase"/>
    <property type="match status" value="1"/>
</dbReference>
<dbReference type="EMBL" id="JBHRZI010000037">
    <property type="protein sequence ID" value="MFC3897624.1"/>
    <property type="molecule type" value="Genomic_DNA"/>
</dbReference>
<organism evidence="3 4">
    <name type="scientific">Lentzea rhizosphaerae</name>
    <dbReference type="NCBI Taxonomy" id="2041025"/>
    <lineage>
        <taxon>Bacteria</taxon>
        <taxon>Bacillati</taxon>
        <taxon>Actinomycetota</taxon>
        <taxon>Actinomycetes</taxon>
        <taxon>Pseudonocardiales</taxon>
        <taxon>Pseudonocardiaceae</taxon>
        <taxon>Lentzea</taxon>
    </lineage>
</organism>
<protein>
    <submittedName>
        <fullName evidence="3">Tyrosine-type recombinase/integrase</fullName>
    </submittedName>
</protein>
<feature type="domain" description="Tyr recombinase" evidence="2">
    <location>
        <begin position="1"/>
        <end position="169"/>
    </location>
</feature>
<comment type="caution">
    <text evidence="3">The sequence shown here is derived from an EMBL/GenBank/DDBJ whole genome shotgun (WGS) entry which is preliminary data.</text>
</comment>
<sequence>MTVRRSELCGVEIAAFDLLKKIVRMGFTTRVIAGGKVVKGSGKSQKSRRSMALDSFTTGVMVVHFQQIEQYKKDWGDAYQDHGLAFCWEDGRPIHPDTVTEEFNRLVDFLGLPKIRFHDVRHTYATISLRTGVHPKIVSSRLGHATVAFTLDTYTGDVEDLDRDAAEAVIGLFKPRSQKGLA</sequence>
<reference evidence="4" key="1">
    <citation type="journal article" date="2019" name="Int. J. Syst. Evol. Microbiol.">
        <title>The Global Catalogue of Microorganisms (GCM) 10K type strain sequencing project: providing services to taxonomists for standard genome sequencing and annotation.</title>
        <authorList>
            <consortium name="The Broad Institute Genomics Platform"/>
            <consortium name="The Broad Institute Genome Sequencing Center for Infectious Disease"/>
            <person name="Wu L."/>
            <person name="Ma J."/>
        </authorList>
    </citation>
    <scope>NUCLEOTIDE SEQUENCE [LARGE SCALE GENOMIC DNA]</scope>
    <source>
        <strain evidence="4">CGMCC 4.7405</strain>
    </source>
</reference>
<dbReference type="Gene3D" id="1.10.443.10">
    <property type="entry name" value="Intergrase catalytic core"/>
    <property type="match status" value="1"/>
</dbReference>
<keyword evidence="4" id="KW-1185">Reference proteome</keyword>
<dbReference type="SUPFAM" id="SSF56349">
    <property type="entry name" value="DNA breaking-rejoining enzymes"/>
    <property type="match status" value="1"/>
</dbReference>
<dbReference type="Proteomes" id="UP001595690">
    <property type="component" value="Unassembled WGS sequence"/>
</dbReference>
<dbReference type="RefSeq" id="WP_382379108.1">
    <property type="nucleotide sequence ID" value="NZ_JBHRZI010000037.1"/>
</dbReference>
<evidence type="ECO:0000256" key="1">
    <source>
        <dbReference type="ARBA" id="ARBA00023172"/>
    </source>
</evidence>
<proteinExistence type="predicted"/>
<dbReference type="InterPro" id="IPR013762">
    <property type="entry name" value="Integrase-like_cat_sf"/>
</dbReference>
<evidence type="ECO:0000313" key="4">
    <source>
        <dbReference type="Proteomes" id="UP001595690"/>
    </source>
</evidence>
<accession>A0ABV8C6K5</accession>
<dbReference type="PROSITE" id="PS51898">
    <property type="entry name" value="TYR_RECOMBINASE"/>
    <property type="match status" value="1"/>
</dbReference>
<evidence type="ECO:0000313" key="3">
    <source>
        <dbReference type="EMBL" id="MFC3897624.1"/>
    </source>
</evidence>
<dbReference type="InterPro" id="IPR002104">
    <property type="entry name" value="Integrase_catalytic"/>
</dbReference>
<gene>
    <name evidence="3" type="ORF">ACFOWZ_39655</name>
</gene>
<keyword evidence="1" id="KW-0233">DNA recombination</keyword>
<evidence type="ECO:0000259" key="2">
    <source>
        <dbReference type="PROSITE" id="PS51898"/>
    </source>
</evidence>